<dbReference type="SUPFAM" id="SSF55811">
    <property type="entry name" value="Nudix"/>
    <property type="match status" value="1"/>
</dbReference>
<evidence type="ECO:0000256" key="3">
    <source>
        <dbReference type="ARBA" id="ARBA00022457"/>
    </source>
</evidence>
<evidence type="ECO:0000256" key="4">
    <source>
        <dbReference type="ARBA" id="ARBA00022705"/>
    </source>
</evidence>
<evidence type="ECO:0000256" key="1">
    <source>
        <dbReference type="ARBA" id="ARBA00001946"/>
    </source>
</evidence>
<evidence type="ECO:0000256" key="6">
    <source>
        <dbReference type="ARBA" id="ARBA00022763"/>
    </source>
</evidence>
<evidence type="ECO:0000256" key="7">
    <source>
        <dbReference type="ARBA" id="ARBA00022801"/>
    </source>
</evidence>
<keyword evidence="4" id="KW-0235">DNA replication</keyword>
<feature type="domain" description="Nudix hydrolase" evidence="12">
    <location>
        <begin position="5"/>
        <end position="139"/>
    </location>
</feature>
<accession>A0ABP4W8Z2</accession>
<evidence type="ECO:0000256" key="2">
    <source>
        <dbReference type="ARBA" id="ARBA00005582"/>
    </source>
</evidence>
<evidence type="ECO:0000259" key="12">
    <source>
        <dbReference type="PROSITE" id="PS51462"/>
    </source>
</evidence>
<sequence>MTAAYRTQVVGAALLDDARRPTAFLAAQRTYPEELRGLWEFPGGKQEPHESCEQALVRECAEELGVDVELLTEVPGPHAQGWPLKDTAAMRVWTAVASCGEPLPVVGEDHLAVRWLPLDDPAAALALPWIPADLPIVHALLDHLAR</sequence>
<dbReference type="EMBL" id="BAAAOA010000005">
    <property type="protein sequence ID" value="GAA1747909.1"/>
    <property type="molecule type" value="Genomic_DNA"/>
</dbReference>
<comment type="catalytic activity">
    <reaction evidence="10">
        <text>8-oxo-dGTP + H2O = 8-oxo-dGMP + diphosphate + H(+)</text>
        <dbReference type="Rhea" id="RHEA:31575"/>
        <dbReference type="ChEBI" id="CHEBI:15377"/>
        <dbReference type="ChEBI" id="CHEBI:15378"/>
        <dbReference type="ChEBI" id="CHEBI:33019"/>
        <dbReference type="ChEBI" id="CHEBI:63224"/>
        <dbReference type="ChEBI" id="CHEBI:77896"/>
        <dbReference type="EC" id="3.6.1.55"/>
    </reaction>
</comment>
<dbReference type="RefSeq" id="WP_344119241.1">
    <property type="nucleotide sequence ID" value="NZ_BAAAOA010000005.1"/>
</dbReference>
<dbReference type="PANTHER" id="PTHR47707">
    <property type="entry name" value="8-OXO-DGTP DIPHOSPHATASE"/>
    <property type="match status" value="1"/>
</dbReference>
<comment type="caution">
    <text evidence="13">The sequence shown here is derived from an EMBL/GenBank/DDBJ whole genome shotgun (WGS) entry which is preliminary data.</text>
</comment>
<keyword evidence="6" id="KW-0227">DNA damage</keyword>
<organism evidence="13 14">
    <name type="scientific">Kocuria aegyptia</name>
    <dbReference type="NCBI Taxonomy" id="330943"/>
    <lineage>
        <taxon>Bacteria</taxon>
        <taxon>Bacillati</taxon>
        <taxon>Actinomycetota</taxon>
        <taxon>Actinomycetes</taxon>
        <taxon>Micrococcales</taxon>
        <taxon>Micrococcaceae</taxon>
        <taxon>Kocuria</taxon>
    </lineage>
</organism>
<evidence type="ECO:0000256" key="11">
    <source>
        <dbReference type="ARBA" id="ARBA00038905"/>
    </source>
</evidence>
<evidence type="ECO:0000313" key="13">
    <source>
        <dbReference type="EMBL" id="GAA1747909.1"/>
    </source>
</evidence>
<comment type="cofactor">
    <cofactor evidence="1">
        <name>Mg(2+)</name>
        <dbReference type="ChEBI" id="CHEBI:18420"/>
    </cofactor>
</comment>
<dbReference type="Pfam" id="PF00293">
    <property type="entry name" value="NUDIX"/>
    <property type="match status" value="1"/>
</dbReference>
<evidence type="ECO:0000256" key="8">
    <source>
        <dbReference type="ARBA" id="ARBA00022842"/>
    </source>
</evidence>
<dbReference type="Proteomes" id="UP001501204">
    <property type="component" value="Unassembled WGS sequence"/>
</dbReference>
<keyword evidence="8" id="KW-0460">Magnesium</keyword>
<dbReference type="CDD" id="cd03425">
    <property type="entry name" value="NUDIX_MutT_NudA_like"/>
    <property type="match status" value="1"/>
</dbReference>
<gene>
    <name evidence="13" type="ORF">GCM10009767_03400</name>
</gene>
<proteinExistence type="inferred from homology"/>
<protein>
    <recommendedName>
        <fullName evidence="11">8-oxo-dGTP diphosphatase</fullName>
        <ecNumber evidence="11">3.6.1.55</ecNumber>
    </recommendedName>
</protein>
<dbReference type="InterPro" id="IPR015797">
    <property type="entry name" value="NUDIX_hydrolase-like_dom_sf"/>
</dbReference>
<keyword evidence="14" id="KW-1185">Reference proteome</keyword>
<evidence type="ECO:0000256" key="10">
    <source>
        <dbReference type="ARBA" id="ARBA00035861"/>
    </source>
</evidence>
<comment type="similarity">
    <text evidence="2">Belongs to the Nudix hydrolase family.</text>
</comment>
<dbReference type="InterPro" id="IPR000086">
    <property type="entry name" value="NUDIX_hydrolase_dom"/>
</dbReference>
<dbReference type="PANTHER" id="PTHR47707:SF1">
    <property type="entry name" value="NUDIX HYDROLASE FAMILY PROTEIN"/>
    <property type="match status" value="1"/>
</dbReference>
<dbReference type="PRINTS" id="PR00502">
    <property type="entry name" value="NUDIXFAMILY"/>
</dbReference>
<dbReference type="EC" id="3.6.1.55" evidence="11"/>
<dbReference type="InterPro" id="IPR020476">
    <property type="entry name" value="Nudix_hydrolase"/>
</dbReference>
<evidence type="ECO:0000256" key="9">
    <source>
        <dbReference type="ARBA" id="ARBA00023204"/>
    </source>
</evidence>
<keyword evidence="5" id="KW-0479">Metal-binding</keyword>
<dbReference type="InterPro" id="IPR047127">
    <property type="entry name" value="MutT-like"/>
</dbReference>
<dbReference type="Gene3D" id="3.90.79.10">
    <property type="entry name" value="Nucleoside Triphosphate Pyrophosphohydrolase"/>
    <property type="match status" value="1"/>
</dbReference>
<keyword evidence="7" id="KW-0378">Hydrolase</keyword>
<reference evidence="14" key="1">
    <citation type="journal article" date="2019" name="Int. J. Syst. Evol. Microbiol.">
        <title>The Global Catalogue of Microorganisms (GCM) 10K type strain sequencing project: providing services to taxonomists for standard genome sequencing and annotation.</title>
        <authorList>
            <consortium name="The Broad Institute Genomics Platform"/>
            <consortium name="The Broad Institute Genome Sequencing Center for Infectious Disease"/>
            <person name="Wu L."/>
            <person name="Ma J."/>
        </authorList>
    </citation>
    <scope>NUCLEOTIDE SEQUENCE [LARGE SCALE GENOMIC DNA]</scope>
    <source>
        <strain evidence="14">JCM 14735</strain>
    </source>
</reference>
<evidence type="ECO:0000256" key="5">
    <source>
        <dbReference type="ARBA" id="ARBA00022723"/>
    </source>
</evidence>
<keyword evidence="3" id="KW-0515">Mutator protein</keyword>
<evidence type="ECO:0000313" key="14">
    <source>
        <dbReference type="Proteomes" id="UP001501204"/>
    </source>
</evidence>
<name>A0ABP4W8Z2_9MICC</name>
<dbReference type="PROSITE" id="PS51462">
    <property type="entry name" value="NUDIX"/>
    <property type="match status" value="1"/>
</dbReference>
<keyword evidence="9" id="KW-0234">DNA repair</keyword>